<keyword evidence="4" id="KW-0249">Electron transport</keyword>
<dbReference type="PROSITE" id="PS51352">
    <property type="entry name" value="THIOREDOXIN_2"/>
    <property type="match status" value="1"/>
</dbReference>
<dbReference type="RefSeq" id="WP_184198867.1">
    <property type="nucleotide sequence ID" value="NZ_JACHGW010000003.1"/>
</dbReference>
<gene>
    <name evidence="9" type="ORF">HNQ39_003410</name>
</gene>
<name>A0A7W9W7Z3_ARMRO</name>
<dbReference type="AlphaFoldDB" id="A0A7W9W7Z3"/>
<dbReference type="Pfam" id="PF00085">
    <property type="entry name" value="Thioredoxin"/>
    <property type="match status" value="1"/>
</dbReference>
<evidence type="ECO:0000256" key="6">
    <source>
        <dbReference type="ARBA" id="ARBA00023284"/>
    </source>
</evidence>
<evidence type="ECO:0000259" key="8">
    <source>
        <dbReference type="PROSITE" id="PS51352"/>
    </source>
</evidence>
<keyword evidence="9" id="KW-0560">Oxidoreductase</keyword>
<evidence type="ECO:0000313" key="10">
    <source>
        <dbReference type="Proteomes" id="UP000520814"/>
    </source>
</evidence>
<protein>
    <recommendedName>
        <fullName evidence="7">Thioredoxin</fullName>
    </recommendedName>
</protein>
<keyword evidence="6" id="KW-0676">Redox-active center</keyword>
<dbReference type="EMBL" id="JACHGW010000003">
    <property type="protein sequence ID" value="MBB6051600.1"/>
    <property type="molecule type" value="Genomic_DNA"/>
</dbReference>
<keyword evidence="3" id="KW-0479">Metal-binding</keyword>
<feature type="domain" description="Thioredoxin" evidence="8">
    <location>
        <begin position="46"/>
        <end position="151"/>
    </location>
</feature>
<dbReference type="SUPFAM" id="SSF52833">
    <property type="entry name" value="Thioredoxin-like"/>
    <property type="match status" value="1"/>
</dbReference>
<evidence type="ECO:0000256" key="5">
    <source>
        <dbReference type="ARBA" id="ARBA00023157"/>
    </source>
</evidence>
<evidence type="ECO:0000256" key="1">
    <source>
        <dbReference type="ARBA" id="ARBA00008987"/>
    </source>
</evidence>
<evidence type="ECO:0000256" key="3">
    <source>
        <dbReference type="ARBA" id="ARBA00022723"/>
    </source>
</evidence>
<dbReference type="CDD" id="cd02947">
    <property type="entry name" value="TRX_family"/>
    <property type="match status" value="1"/>
</dbReference>
<evidence type="ECO:0000256" key="7">
    <source>
        <dbReference type="NCBIfam" id="TIGR01068"/>
    </source>
</evidence>
<keyword evidence="2" id="KW-0813">Transport</keyword>
<dbReference type="PROSITE" id="PS00194">
    <property type="entry name" value="THIOREDOXIN_1"/>
    <property type="match status" value="1"/>
</dbReference>
<comment type="caution">
    <text evidence="9">The sequence shown here is derived from an EMBL/GenBank/DDBJ whole genome shotgun (WGS) entry which is preliminary data.</text>
</comment>
<dbReference type="GO" id="GO:0015035">
    <property type="term" value="F:protein-disulfide reductase activity"/>
    <property type="evidence" value="ECO:0007669"/>
    <property type="project" value="UniProtKB-UniRule"/>
</dbReference>
<dbReference type="Proteomes" id="UP000520814">
    <property type="component" value="Unassembled WGS sequence"/>
</dbReference>
<dbReference type="FunFam" id="3.40.30.10:FF:000001">
    <property type="entry name" value="Thioredoxin"/>
    <property type="match status" value="1"/>
</dbReference>
<reference evidence="9 10" key="1">
    <citation type="submission" date="2020-08" db="EMBL/GenBank/DDBJ databases">
        <title>Genomic Encyclopedia of Type Strains, Phase IV (KMG-IV): sequencing the most valuable type-strain genomes for metagenomic binning, comparative biology and taxonomic classification.</title>
        <authorList>
            <person name="Goeker M."/>
        </authorList>
    </citation>
    <scope>NUCLEOTIDE SEQUENCE [LARGE SCALE GENOMIC DNA]</scope>
    <source>
        <strain evidence="9 10">DSM 23562</strain>
    </source>
</reference>
<evidence type="ECO:0000313" key="9">
    <source>
        <dbReference type="EMBL" id="MBB6051600.1"/>
    </source>
</evidence>
<comment type="similarity">
    <text evidence="1">Belongs to the thioredoxin family.</text>
</comment>
<dbReference type="InterPro" id="IPR005746">
    <property type="entry name" value="Thioredoxin"/>
</dbReference>
<dbReference type="Gene3D" id="2.30.30.380">
    <property type="entry name" value="Zn-finger domain of Sec23/24"/>
    <property type="match status" value="1"/>
</dbReference>
<dbReference type="PANTHER" id="PTHR45663">
    <property type="entry name" value="GEO12009P1"/>
    <property type="match status" value="1"/>
</dbReference>
<sequence>MSSVFTADLKGIVVPCPSCGQKNRIPYERLAAHGTCGKCEASLPLVHAPVDIPSTAVFNAVRGASSLPVLVDFWAAWCGPCRMVAPQLEKVAEQEAGLTLIVKVNTEALPGLSAQYNIQGIPALLLFKNGSLVAEQAGAQPASAIREFIYR</sequence>
<proteinExistence type="inferred from homology"/>
<organism evidence="9 10">
    <name type="scientific">Armatimonas rosea</name>
    <dbReference type="NCBI Taxonomy" id="685828"/>
    <lineage>
        <taxon>Bacteria</taxon>
        <taxon>Bacillati</taxon>
        <taxon>Armatimonadota</taxon>
        <taxon>Armatimonadia</taxon>
        <taxon>Armatimonadales</taxon>
        <taxon>Armatimonadaceae</taxon>
        <taxon>Armatimonas</taxon>
    </lineage>
</organism>
<dbReference type="GO" id="GO:0046872">
    <property type="term" value="F:metal ion binding"/>
    <property type="evidence" value="ECO:0007669"/>
    <property type="project" value="UniProtKB-KW"/>
</dbReference>
<accession>A0A7W9W7Z3</accession>
<dbReference type="InterPro" id="IPR049299">
    <property type="entry name" value="Thio2_N"/>
</dbReference>
<dbReference type="NCBIfam" id="TIGR01068">
    <property type="entry name" value="thioredoxin"/>
    <property type="match status" value="1"/>
</dbReference>
<dbReference type="GO" id="GO:0005737">
    <property type="term" value="C:cytoplasm"/>
    <property type="evidence" value="ECO:0007669"/>
    <property type="project" value="TreeGrafter"/>
</dbReference>
<dbReference type="Gene3D" id="3.40.30.10">
    <property type="entry name" value="Glutaredoxin"/>
    <property type="match status" value="1"/>
</dbReference>
<dbReference type="PANTHER" id="PTHR45663:SF11">
    <property type="entry name" value="GEO12009P1"/>
    <property type="match status" value="1"/>
</dbReference>
<evidence type="ECO:0000256" key="4">
    <source>
        <dbReference type="ARBA" id="ARBA00022982"/>
    </source>
</evidence>
<keyword evidence="5" id="KW-1015">Disulfide bond</keyword>
<keyword evidence="10" id="KW-1185">Reference proteome</keyword>
<dbReference type="PRINTS" id="PR00421">
    <property type="entry name" value="THIOREDOXIN"/>
</dbReference>
<dbReference type="InterPro" id="IPR017937">
    <property type="entry name" value="Thioredoxin_CS"/>
</dbReference>
<evidence type="ECO:0000256" key="2">
    <source>
        <dbReference type="ARBA" id="ARBA00022448"/>
    </source>
</evidence>
<dbReference type="InterPro" id="IPR036249">
    <property type="entry name" value="Thioredoxin-like_sf"/>
</dbReference>
<dbReference type="InterPro" id="IPR013766">
    <property type="entry name" value="Thioredoxin_domain"/>
</dbReference>
<dbReference type="Pfam" id="PF21352">
    <property type="entry name" value="Zn_ribbon_Thio2"/>
    <property type="match status" value="1"/>
</dbReference>